<reference evidence="1 2" key="1">
    <citation type="submission" date="2018-08" db="EMBL/GenBank/DDBJ databases">
        <title>Murine metabolic-syndrome-specific gut microbial biobank.</title>
        <authorList>
            <person name="Liu C."/>
        </authorList>
    </citation>
    <scope>NUCLEOTIDE SEQUENCE [LARGE SCALE GENOMIC DNA]</scope>
    <source>
        <strain evidence="1 2">28</strain>
    </source>
</reference>
<keyword evidence="2" id="KW-1185">Reference proteome</keyword>
<gene>
    <name evidence="1" type="ORF">D0435_11025</name>
</gene>
<dbReference type="AlphaFoldDB" id="A0A845QM07"/>
<dbReference type="EMBL" id="QXWK01000020">
    <property type="protein sequence ID" value="NBH62185.1"/>
    <property type="molecule type" value="Genomic_DNA"/>
</dbReference>
<accession>A0A845QM07</accession>
<protein>
    <submittedName>
        <fullName evidence="1">Uncharacterized protein</fullName>
    </submittedName>
</protein>
<name>A0A845QM07_9FIRM</name>
<comment type="caution">
    <text evidence="1">The sequence shown here is derived from an EMBL/GenBank/DDBJ whole genome shotgun (WGS) entry which is preliminary data.</text>
</comment>
<dbReference type="Proteomes" id="UP000446866">
    <property type="component" value="Unassembled WGS sequence"/>
</dbReference>
<proteinExistence type="predicted"/>
<organism evidence="1 2">
    <name type="scientific">Anaerotruncus colihominis</name>
    <dbReference type="NCBI Taxonomy" id="169435"/>
    <lineage>
        <taxon>Bacteria</taxon>
        <taxon>Bacillati</taxon>
        <taxon>Bacillota</taxon>
        <taxon>Clostridia</taxon>
        <taxon>Eubacteriales</taxon>
        <taxon>Oscillospiraceae</taxon>
        <taxon>Anaerotruncus</taxon>
    </lineage>
</organism>
<evidence type="ECO:0000313" key="2">
    <source>
        <dbReference type="Proteomes" id="UP000446866"/>
    </source>
</evidence>
<sequence length="105" mass="11806">MNIIVDRISHVLVDFDTEVEYMSNGYPRLVNKDIAFVADDVEVCTGVDIPENVVVGKYCYTAENGFYENPDYVEPNPYGIPDELVEQIKNDTIAQVQEGVINGKM</sequence>
<dbReference type="RefSeq" id="WP_160202469.1">
    <property type="nucleotide sequence ID" value="NZ_QXWK01000020.1"/>
</dbReference>
<evidence type="ECO:0000313" key="1">
    <source>
        <dbReference type="EMBL" id="NBH62185.1"/>
    </source>
</evidence>